<comment type="caution">
    <text evidence="2">The sequence shown here is derived from an EMBL/GenBank/DDBJ whole genome shotgun (WGS) entry which is preliminary data.</text>
</comment>
<dbReference type="EMBL" id="JABDSH010000050">
    <property type="protein sequence ID" value="NMW35231.1"/>
    <property type="molecule type" value="Genomic_DNA"/>
</dbReference>
<reference evidence="2 3" key="1">
    <citation type="submission" date="2018-08" db="EMBL/GenBank/DDBJ databases">
        <title>A genome reference for cultivated species of the human gut microbiota.</title>
        <authorList>
            <person name="Zou Y."/>
            <person name="Xue W."/>
            <person name="Luo G."/>
        </authorList>
    </citation>
    <scope>NUCLEOTIDE SEQUENCE [LARGE SCALE GENOMIC DNA]</scope>
    <source>
        <strain evidence="2 3">AF25-30LB</strain>
    </source>
</reference>
<dbReference type="Proteomes" id="UP000555193">
    <property type="component" value="Unassembled WGS sequence"/>
</dbReference>
<dbReference type="Proteomes" id="UP000266497">
    <property type="component" value="Unassembled WGS sequence"/>
</dbReference>
<dbReference type="EMBL" id="QRUD01000020">
    <property type="protein sequence ID" value="RGR40481.1"/>
    <property type="molecule type" value="Genomic_DNA"/>
</dbReference>
<proteinExistence type="predicted"/>
<sequence>MSKVTELTKELQRVMYSTTYSFEIDTEDYVFGFKKTLRKRTKSMAKALQLERKLRNDVGRYLSASVRVVAVRLYNNGELRGEFKA</sequence>
<protein>
    <submittedName>
        <fullName evidence="2">Uncharacterized protein</fullName>
    </submittedName>
</protein>
<evidence type="ECO:0000313" key="1">
    <source>
        <dbReference type="EMBL" id="NMW35231.1"/>
    </source>
</evidence>
<accession>A0A174VQI3</accession>
<dbReference type="RefSeq" id="WP_057279744.1">
    <property type="nucleotide sequence ID" value="NZ_CAXTCG010000051.1"/>
</dbReference>
<evidence type="ECO:0000313" key="2">
    <source>
        <dbReference type="EMBL" id="RGR40481.1"/>
    </source>
</evidence>
<evidence type="ECO:0000313" key="3">
    <source>
        <dbReference type="Proteomes" id="UP000266497"/>
    </source>
</evidence>
<evidence type="ECO:0000313" key="4">
    <source>
        <dbReference type="Proteomes" id="UP000555193"/>
    </source>
</evidence>
<dbReference type="AlphaFoldDB" id="A0A174VQI3"/>
<name>A0A174VQI3_PHOVU</name>
<gene>
    <name evidence="2" type="ORF">DWY53_08670</name>
    <name evidence="1" type="ORF">HKQ54_03485</name>
</gene>
<reference evidence="1 4" key="2">
    <citation type="submission" date="2020-04" db="EMBL/GenBank/DDBJ databases">
        <title>A novel gut-associated lysogenic phage, Bacteroides phage BV01, alters the host transcriptome and bile acid metabolism in Bacteroides vulgatus.</title>
        <authorList>
            <person name="Campbell D.E."/>
            <person name="Ly L."/>
            <person name="Ridlon J.M."/>
            <person name="Hsiao A."/>
            <person name="Degnan P.H."/>
        </authorList>
    </citation>
    <scope>NUCLEOTIDE SEQUENCE [LARGE SCALE GENOMIC DNA]</scope>
    <source>
        <strain evidence="1 4">VPI-4506</strain>
    </source>
</reference>
<organism evidence="2 3">
    <name type="scientific">Phocaeicola vulgatus</name>
    <name type="common">Bacteroides vulgatus</name>
    <dbReference type="NCBI Taxonomy" id="821"/>
    <lineage>
        <taxon>Bacteria</taxon>
        <taxon>Pseudomonadati</taxon>
        <taxon>Bacteroidota</taxon>
        <taxon>Bacteroidia</taxon>
        <taxon>Bacteroidales</taxon>
        <taxon>Bacteroidaceae</taxon>
        <taxon>Phocaeicola</taxon>
    </lineage>
</organism>